<evidence type="ECO:0000313" key="2">
    <source>
        <dbReference type="EMBL" id="KAL3826590.1"/>
    </source>
</evidence>
<gene>
    <name evidence="2" type="ORF">ACHAXA_010515</name>
</gene>
<accession>A0ABD3SQ84</accession>
<organism evidence="2 3">
    <name type="scientific">Cyclostephanos tholiformis</name>
    <dbReference type="NCBI Taxonomy" id="382380"/>
    <lineage>
        <taxon>Eukaryota</taxon>
        <taxon>Sar</taxon>
        <taxon>Stramenopiles</taxon>
        <taxon>Ochrophyta</taxon>
        <taxon>Bacillariophyta</taxon>
        <taxon>Coscinodiscophyceae</taxon>
        <taxon>Thalassiosirophycidae</taxon>
        <taxon>Stephanodiscales</taxon>
        <taxon>Stephanodiscaceae</taxon>
        <taxon>Cyclostephanos</taxon>
    </lineage>
</organism>
<feature type="region of interest" description="Disordered" evidence="1">
    <location>
        <begin position="53"/>
        <end position="139"/>
    </location>
</feature>
<sequence>MAASITPTEPSASTLSEYEQARAKNIERNNARLRSLGLISILEERRSNDMAWGRQYHGNGENGGSSCDDGDSSSDGEYVDGANTPKSKRRKKRLRSKFTSKEGSRKSRRLMNLTSQHDPGDSSGHGGETSTQYATEEKHRSQLEREALVAECREVRLRVANELANAGVAEAKGNPTASYEHCLMRVRSMSEKSLANRIRAIERAAGKHCVVKMAIFKSCLQDQDMWDLAILASESLERLKALLPPP</sequence>
<name>A0ABD3SQ84_9STRA</name>
<keyword evidence="3" id="KW-1185">Reference proteome</keyword>
<evidence type="ECO:0000256" key="1">
    <source>
        <dbReference type="SAM" id="MobiDB-lite"/>
    </source>
</evidence>
<comment type="caution">
    <text evidence="2">The sequence shown here is derived from an EMBL/GenBank/DDBJ whole genome shotgun (WGS) entry which is preliminary data.</text>
</comment>
<dbReference type="Proteomes" id="UP001530377">
    <property type="component" value="Unassembled WGS sequence"/>
</dbReference>
<dbReference type="EMBL" id="JALLPB020000018">
    <property type="protein sequence ID" value="KAL3826590.1"/>
    <property type="molecule type" value="Genomic_DNA"/>
</dbReference>
<dbReference type="AlphaFoldDB" id="A0ABD3SQ84"/>
<evidence type="ECO:0000313" key="3">
    <source>
        <dbReference type="Proteomes" id="UP001530377"/>
    </source>
</evidence>
<protein>
    <submittedName>
        <fullName evidence="2">Uncharacterized protein</fullName>
    </submittedName>
</protein>
<feature type="compositionally biased region" description="Basic residues" evidence="1">
    <location>
        <begin position="86"/>
        <end position="98"/>
    </location>
</feature>
<reference evidence="2 3" key="1">
    <citation type="submission" date="2024-10" db="EMBL/GenBank/DDBJ databases">
        <title>Updated reference genomes for cyclostephanoid diatoms.</title>
        <authorList>
            <person name="Roberts W.R."/>
            <person name="Alverson A.J."/>
        </authorList>
    </citation>
    <scope>NUCLEOTIDE SEQUENCE [LARGE SCALE GENOMIC DNA]</scope>
    <source>
        <strain evidence="2 3">AJA228-03</strain>
    </source>
</reference>
<feature type="compositionally biased region" description="Acidic residues" evidence="1">
    <location>
        <begin position="68"/>
        <end position="78"/>
    </location>
</feature>
<proteinExistence type="predicted"/>